<feature type="domain" description="Zinc finger CGNR" evidence="1">
    <location>
        <begin position="135"/>
        <end position="178"/>
    </location>
</feature>
<evidence type="ECO:0000313" key="3">
    <source>
        <dbReference type="Proteomes" id="UP000316330"/>
    </source>
</evidence>
<comment type="caution">
    <text evidence="2">The sequence shown here is derived from an EMBL/GenBank/DDBJ whole genome shotgun (WGS) entry which is preliminary data.</text>
</comment>
<dbReference type="EMBL" id="VNJJ01000023">
    <property type="protein sequence ID" value="TVX95319.1"/>
    <property type="molecule type" value="Genomic_DNA"/>
</dbReference>
<evidence type="ECO:0000259" key="1">
    <source>
        <dbReference type="Pfam" id="PF11706"/>
    </source>
</evidence>
<evidence type="ECO:0000313" key="2">
    <source>
        <dbReference type="EMBL" id="TVX95319.1"/>
    </source>
</evidence>
<dbReference type="InterPro" id="IPR021005">
    <property type="entry name" value="Znf_CGNR"/>
</dbReference>
<dbReference type="OrthoDB" id="123307at2"/>
<dbReference type="SUPFAM" id="SSF160904">
    <property type="entry name" value="Jann2411-like"/>
    <property type="match status" value="1"/>
</dbReference>
<dbReference type="Pfam" id="PF11706">
    <property type="entry name" value="zf-CGNR"/>
    <property type="match status" value="1"/>
</dbReference>
<dbReference type="Gene3D" id="1.10.3300.10">
    <property type="entry name" value="Jann2411-like domain"/>
    <property type="match status" value="1"/>
</dbReference>
<reference evidence="2 3" key="1">
    <citation type="submission" date="2019-07" db="EMBL/GenBank/DDBJ databases">
        <authorList>
            <person name="Kim J."/>
        </authorList>
    </citation>
    <scope>NUCLEOTIDE SEQUENCE [LARGE SCALE GENOMIC DNA]</scope>
    <source>
        <strain evidence="2 3">G13</strain>
    </source>
</reference>
<dbReference type="Proteomes" id="UP000316330">
    <property type="component" value="Unassembled WGS sequence"/>
</dbReference>
<dbReference type="PANTHER" id="PTHR35525">
    <property type="entry name" value="BLL6575 PROTEIN"/>
    <property type="match status" value="1"/>
</dbReference>
<gene>
    <name evidence="2" type="ORF">FPZ45_23750</name>
</gene>
<protein>
    <recommendedName>
        <fullName evidence="1">Zinc finger CGNR domain-containing protein</fullName>
    </recommendedName>
</protein>
<name>A0A559J608_9BACL</name>
<accession>A0A559J608</accession>
<keyword evidence="3" id="KW-1185">Reference proteome</keyword>
<dbReference type="InterPro" id="IPR010852">
    <property type="entry name" value="ABATE"/>
</dbReference>
<organism evidence="2 3">
    <name type="scientific">Cohnella terricola</name>
    <dbReference type="NCBI Taxonomy" id="1289167"/>
    <lineage>
        <taxon>Bacteria</taxon>
        <taxon>Bacillati</taxon>
        <taxon>Bacillota</taxon>
        <taxon>Bacilli</taxon>
        <taxon>Bacillales</taxon>
        <taxon>Paenibacillaceae</taxon>
        <taxon>Cohnella</taxon>
    </lineage>
</organism>
<dbReference type="AlphaFoldDB" id="A0A559J608"/>
<dbReference type="RefSeq" id="WP_144707140.1">
    <property type="nucleotide sequence ID" value="NZ_VNJJ01000023.1"/>
</dbReference>
<dbReference type="Pfam" id="PF07336">
    <property type="entry name" value="ABATE"/>
    <property type="match status" value="1"/>
</dbReference>
<dbReference type="PANTHER" id="PTHR35525:SF3">
    <property type="entry name" value="BLL6575 PROTEIN"/>
    <property type="match status" value="1"/>
</dbReference>
<dbReference type="InterPro" id="IPR023286">
    <property type="entry name" value="ABATE_dom_sf"/>
</dbReference>
<proteinExistence type="predicted"/>
<sequence>MLWDDFMNSLHRDWRGDGKVDDQLENPEWIHEWMQRHRLRADRLPDAEQIASLKKLRERLYRMSKAFVDKLMPEDADMDALNERMALGQVIRRLEIAGEGRYILGLVAVDEGWTAIEAEISSSFSQMLAEGEPSRIRFCDNPNCLWVYYDDTRNRSKRYCDDKMCGNLMKVRRFRARKKAEAAAAVSSRESSDDSER</sequence>